<evidence type="ECO:0000256" key="6">
    <source>
        <dbReference type="SAM" id="MobiDB-lite"/>
    </source>
</evidence>
<dbReference type="InterPro" id="IPR036322">
    <property type="entry name" value="WD40_repeat_dom_sf"/>
</dbReference>
<protein>
    <submittedName>
        <fullName evidence="7">U3 small nucleolar RNA-interacting protein 2</fullName>
    </submittedName>
</protein>
<evidence type="ECO:0000256" key="4">
    <source>
        <dbReference type="ARBA" id="ARBA00023242"/>
    </source>
</evidence>
<dbReference type="GO" id="GO:0032040">
    <property type="term" value="C:small-subunit processome"/>
    <property type="evidence" value="ECO:0007669"/>
    <property type="project" value="TreeGrafter"/>
</dbReference>
<dbReference type="PRINTS" id="PR00320">
    <property type="entry name" value="GPROTEINBRPT"/>
</dbReference>
<dbReference type="InterPro" id="IPR020472">
    <property type="entry name" value="WD40_PAC1"/>
</dbReference>
<organism evidence="7">
    <name type="scientific">Ascaris suum</name>
    <name type="common">Pig roundworm</name>
    <name type="synonym">Ascaris lumbricoides</name>
    <dbReference type="NCBI Taxonomy" id="6253"/>
    <lineage>
        <taxon>Eukaryota</taxon>
        <taxon>Metazoa</taxon>
        <taxon>Ecdysozoa</taxon>
        <taxon>Nematoda</taxon>
        <taxon>Chromadorea</taxon>
        <taxon>Rhabditida</taxon>
        <taxon>Spirurina</taxon>
        <taxon>Ascaridomorpha</taxon>
        <taxon>Ascaridoidea</taxon>
        <taxon>Ascarididae</taxon>
        <taxon>Ascaris</taxon>
    </lineage>
</organism>
<dbReference type="EMBL" id="JI171882">
    <property type="protein sequence ID" value="ADY45445.1"/>
    <property type="molecule type" value="mRNA"/>
</dbReference>
<sequence length="458" mass="51124">MPSFFIRDGSKKGGMAIAKRKFKQKRHSPNAIPEKKKKSLRNEEISSDEDLSADEGVHFTAEQSDDEFEDVQETAFRKAKQLLADIREEEKAEGGEGDEDAIAHRLKEEALSHVATLHRRVAKSAKTADSVVIYRAHSCRFSIVAVAISHDTRYICSCSKDATIVKYDVEEGKKVATLKYDKKNGKSHKGQIFAVAISPGDRFLVSGGVDATIRVWNFANLELVKEFTGHKNAITGLAFRIGTQQLFSCSRDRSVKAWDLDQMGYVDTMFGHVDAVTDIDVLSRERVLTCGGQDRTLRLWKVAEESQLVFNGFASSISIDCVAFINDEHFVSGSADGSLCIWSIFKKKPVCEQKEAHGRGADGQQNWIISVAARRYTDLVVSGSSDGYVRFWKVADDYKSVENIFSFELAGFINCMKFSDEGEELVCAVGQEHKSGRWWTKSNARNVVALIPLEYAEE</sequence>
<dbReference type="PROSITE" id="PS50082">
    <property type="entry name" value="WD_REPEATS_2"/>
    <property type="match status" value="4"/>
</dbReference>
<feature type="repeat" description="WD" evidence="5">
    <location>
        <begin position="361"/>
        <end position="394"/>
    </location>
</feature>
<dbReference type="PANTHER" id="PTHR19865">
    <property type="entry name" value="U3 SMALL NUCLEOLAR RNA INTERACTING PROTEIN 2"/>
    <property type="match status" value="1"/>
</dbReference>
<dbReference type="SUPFAM" id="SSF50978">
    <property type="entry name" value="WD40 repeat-like"/>
    <property type="match status" value="1"/>
</dbReference>
<keyword evidence="2 5" id="KW-0853">WD repeat</keyword>
<feature type="compositionally biased region" description="Basic residues" evidence="6">
    <location>
        <begin position="18"/>
        <end position="28"/>
    </location>
</feature>
<dbReference type="AlphaFoldDB" id="F1L5P1"/>
<proteinExistence type="evidence at transcript level"/>
<dbReference type="InterPro" id="IPR001680">
    <property type="entry name" value="WD40_rpt"/>
</dbReference>
<feature type="repeat" description="WD" evidence="5">
    <location>
        <begin position="227"/>
        <end position="268"/>
    </location>
</feature>
<feature type="repeat" description="WD" evidence="5">
    <location>
        <begin position="269"/>
        <end position="310"/>
    </location>
</feature>
<feature type="repeat" description="WD" evidence="5">
    <location>
        <begin position="185"/>
        <end position="226"/>
    </location>
</feature>
<evidence type="ECO:0000256" key="1">
    <source>
        <dbReference type="ARBA" id="ARBA00004123"/>
    </source>
</evidence>
<dbReference type="InterPro" id="IPR039241">
    <property type="entry name" value="Rrp9-like"/>
</dbReference>
<keyword evidence="4" id="KW-0539">Nucleus</keyword>
<evidence type="ECO:0000256" key="5">
    <source>
        <dbReference type="PROSITE-ProRule" id="PRU00221"/>
    </source>
</evidence>
<feature type="region of interest" description="Disordered" evidence="6">
    <location>
        <begin position="1"/>
        <end position="68"/>
    </location>
</feature>
<dbReference type="FunFam" id="2.130.10.10:FF:000509">
    <property type="entry name" value="U3 small nucleolar RNA-interacting protein"/>
    <property type="match status" value="1"/>
</dbReference>
<evidence type="ECO:0000256" key="2">
    <source>
        <dbReference type="ARBA" id="ARBA00022574"/>
    </source>
</evidence>
<name>F1L5P1_ASCSU</name>
<dbReference type="PROSITE" id="PS00678">
    <property type="entry name" value="WD_REPEATS_1"/>
    <property type="match status" value="1"/>
</dbReference>
<reference evidence="7" key="1">
    <citation type="journal article" date="2011" name="Genome Res.">
        <title>Deep small RNA sequencing from the nematode Ascaris reveals conservation, functional diversification, and novel developmental profiles.</title>
        <authorList>
            <person name="Wang J."/>
            <person name="Czech B."/>
            <person name="Crunk A."/>
            <person name="Wallace A."/>
            <person name="Mitreva M."/>
            <person name="Hannon G.J."/>
            <person name="Davis R.E."/>
        </authorList>
    </citation>
    <scope>NUCLEOTIDE SEQUENCE</scope>
</reference>
<dbReference type="InterPro" id="IPR019775">
    <property type="entry name" value="WD40_repeat_CS"/>
</dbReference>
<dbReference type="Gene3D" id="2.130.10.10">
    <property type="entry name" value="YVTN repeat-like/Quinoprotein amine dehydrogenase"/>
    <property type="match status" value="1"/>
</dbReference>
<dbReference type="PANTHER" id="PTHR19865:SF0">
    <property type="entry name" value="U3 SMALL NUCLEOLAR RNA-INTERACTING PROTEIN 2"/>
    <property type="match status" value="1"/>
</dbReference>
<keyword evidence="3" id="KW-0677">Repeat</keyword>
<dbReference type="SMART" id="SM00320">
    <property type="entry name" value="WD40"/>
    <property type="match status" value="7"/>
</dbReference>
<dbReference type="GO" id="GO:0034511">
    <property type="term" value="F:U3 snoRNA binding"/>
    <property type="evidence" value="ECO:0007669"/>
    <property type="project" value="InterPro"/>
</dbReference>
<comment type="subcellular location">
    <subcellularLocation>
        <location evidence="1">Nucleus</location>
    </subcellularLocation>
</comment>
<dbReference type="CDD" id="cd00200">
    <property type="entry name" value="WD40"/>
    <property type="match status" value="1"/>
</dbReference>
<dbReference type="PROSITE" id="PS50294">
    <property type="entry name" value="WD_REPEATS_REGION"/>
    <property type="match status" value="3"/>
</dbReference>
<dbReference type="Pfam" id="PF00400">
    <property type="entry name" value="WD40"/>
    <property type="match status" value="6"/>
</dbReference>
<evidence type="ECO:0000313" key="7">
    <source>
        <dbReference type="EMBL" id="ADY45445.1"/>
    </source>
</evidence>
<evidence type="ECO:0000256" key="3">
    <source>
        <dbReference type="ARBA" id="ARBA00022737"/>
    </source>
</evidence>
<accession>F1L5P1</accession>
<dbReference type="InterPro" id="IPR015943">
    <property type="entry name" value="WD40/YVTN_repeat-like_dom_sf"/>
</dbReference>